<dbReference type="GO" id="GO:0005886">
    <property type="term" value="C:plasma membrane"/>
    <property type="evidence" value="ECO:0007669"/>
    <property type="project" value="UniProtKB-SubCell"/>
</dbReference>
<evidence type="ECO:0000256" key="5">
    <source>
        <dbReference type="ARBA" id="ARBA00022989"/>
    </source>
</evidence>
<dbReference type="GO" id="GO:0016410">
    <property type="term" value="F:N-acyltransferase activity"/>
    <property type="evidence" value="ECO:0007669"/>
    <property type="project" value="InterPro"/>
</dbReference>
<comment type="subcellular location">
    <subcellularLocation>
        <location evidence="1">Cell membrane</location>
        <topology evidence="1">Multi-pass membrane protein</topology>
    </subcellularLocation>
</comment>
<feature type="transmembrane region" description="Helical" evidence="8">
    <location>
        <begin position="116"/>
        <end position="136"/>
    </location>
</feature>
<keyword evidence="5 8" id="KW-1133">Transmembrane helix</keyword>
<evidence type="ECO:0000256" key="2">
    <source>
        <dbReference type="ARBA" id="ARBA00022475"/>
    </source>
</evidence>
<organism evidence="10">
    <name type="scientific">freshwater metagenome</name>
    <dbReference type="NCBI Taxonomy" id="449393"/>
    <lineage>
        <taxon>unclassified sequences</taxon>
        <taxon>metagenomes</taxon>
        <taxon>ecological metagenomes</taxon>
    </lineage>
</organism>
<dbReference type="PANTHER" id="PTHR38686:SF1">
    <property type="entry name" value="APOLIPOPROTEIN N-ACYLTRANSFERASE"/>
    <property type="match status" value="1"/>
</dbReference>
<dbReference type="Pfam" id="PF00795">
    <property type="entry name" value="CN_hydrolase"/>
    <property type="match status" value="1"/>
</dbReference>
<dbReference type="InterPro" id="IPR003010">
    <property type="entry name" value="C-N_Hydrolase"/>
</dbReference>
<sequence length="523" mass="56852">MAKVLIRILLAIFGGLSSSLAYPREGLWPVIFVSVITLLLSVRGLRFWRAFWVGYLGGFCFYVSQIEWMSHYLGPVPLLALSTLEAFFFGLGMALIARVWRWLADKPSSTWRTIQIAFAIATVWTAREWVSINLPYGGFPWSRLAMSQSESPLANWVYFGGQPLLTFVISAISTLILCLVLELRTHGWRTHGWRNRGTVLATAMVLGLVAIPTLTVVPSVAENGTLVVAAVQGNANAGLFANTTRGSILRNHIEASNLIEAKAKGQKVDIVVWPENASDINPLADAAAASTMSRLVDEKFGVPLIFGTITERGGELFNSSLIWRPGVGVTDWYDKKRPVPFAEYVPDRDFWYSLAPDLVGLISHGYTFGTRDGIFELGKDKLGVLICFEIAIDDISRELVGSGAQLILSQTNNADFGRSDETFQQVAIAKLRAIETGRAVVNDSTVGVSAIFAPDGRVLDQLPTFEPGVMVARVPLRSSITPAMAIGGGLDLAINAAAVILILLSTGRGGRWLLGKKKAPSNS</sequence>
<dbReference type="Pfam" id="PF20154">
    <property type="entry name" value="LNT_N"/>
    <property type="match status" value="1"/>
</dbReference>
<evidence type="ECO:0000313" key="10">
    <source>
        <dbReference type="EMBL" id="CAB4627271.1"/>
    </source>
</evidence>
<dbReference type="InterPro" id="IPR004563">
    <property type="entry name" value="Apolipo_AcylTrfase"/>
</dbReference>
<dbReference type="NCBIfam" id="TIGR00546">
    <property type="entry name" value="lnt"/>
    <property type="match status" value="1"/>
</dbReference>
<dbReference type="InterPro" id="IPR036526">
    <property type="entry name" value="C-N_Hydrolase_sf"/>
</dbReference>
<keyword evidence="7" id="KW-0012">Acyltransferase</keyword>
<dbReference type="Gene3D" id="3.60.110.10">
    <property type="entry name" value="Carbon-nitrogen hydrolase"/>
    <property type="match status" value="1"/>
</dbReference>
<evidence type="ECO:0000256" key="3">
    <source>
        <dbReference type="ARBA" id="ARBA00022679"/>
    </source>
</evidence>
<keyword evidence="6 8" id="KW-0472">Membrane</keyword>
<dbReference type="EMBL" id="CAEZVN010000015">
    <property type="protein sequence ID" value="CAB4627271.1"/>
    <property type="molecule type" value="Genomic_DNA"/>
</dbReference>
<dbReference type="GO" id="GO:0042158">
    <property type="term" value="P:lipoprotein biosynthetic process"/>
    <property type="evidence" value="ECO:0007669"/>
    <property type="project" value="InterPro"/>
</dbReference>
<dbReference type="CDD" id="cd07571">
    <property type="entry name" value="ALP_N-acyl_transferase"/>
    <property type="match status" value="1"/>
</dbReference>
<keyword evidence="2" id="KW-1003">Cell membrane</keyword>
<feature type="transmembrane region" description="Helical" evidence="8">
    <location>
        <begin position="199"/>
        <end position="221"/>
    </location>
</feature>
<keyword evidence="3" id="KW-0808">Transferase</keyword>
<evidence type="ECO:0000256" key="6">
    <source>
        <dbReference type="ARBA" id="ARBA00023136"/>
    </source>
</evidence>
<feature type="transmembrane region" description="Helical" evidence="8">
    <location>
        <begin position="156"/>
        <end position="179"/>
    </location>
</feature>
<feature type="transmembrane region" description="Helical" evidence="8">
    <location>
        <begin position="483"/>
        <end position="504"/>
    </location>
</feature>
<protein>
    <submittedName>
        <fullName evidence="10">Unannotated protein</fullName>
    </submittedName>
</protein>
<dbReference type="HAMAP" id="MF_01148">
    <property type="entry name" value="Lnt"/>
    <property type="match status" value="1"/>
</dbReference>
<name>A0A6J6IRK8_9ZZZZ</name>
<evidence type="ECO:0000256" key="1">
    <source>
        <dbReference type="ARBA" id="ARBA00004651"/>
    </source>
</evidence>
<dbReference type="InterPro" id="IPR045378">
    <property type="entry name" value="LNT_N"/>
</dbReference>
<feature type="domain" description="CN hydrolase" evidence="9">
    <location>
        <begin position="231"/>
        <end position="476"/>
    </location>
</feature>
<dbReference type="SUPFAM" id="SSF56317">
    <property type="entry name" value="Carbon-nitrogen hydrolase"/>
    <property type="match status" value="1"/>
</dbReference>
<feature type="transmembrane region" description="Helical" evidence="8">
    <location>
        <begin position="52"/>
        <end position="74"/>
    </location>
</feature>
<dbReference type="PANTHER" id="PTHR38686">
    <property type="entry name" value="APOLIPOPROTEIN N-ACYLTRANSFERASE"/>
    <property type="match status" value="1"/>
</dbReference>
<dbReference type="PROSITE" id="PS50263">
    <property type="entry name" value="CN_HYDROLASE"/>
    <property type="match status" value="1"/>
</dbReference>
<evidence type="ECO:0000256" key="7">
    <source>
        <dbReference type="ARBA" id="ARBA00023315"/>
    </source>
</evidence>
<evidence type="ECO:0000256" key="4">
    <source>
        <dbReference type="ARBA" id="ARBA00022692"/>
    </source>
</evidence>
<keyword evidence="4 8" id="KW-0812">Transmembrane</keyword>
<gene>
    <name evidence="10" type="ORF">UFOPK2001_00301</name>
</gene>
<proteinExistence type="inferred from homology"/>
<accession>A0A6J6IRK8</accession>
<feature type="transmembrane region" description="Helical" evidence="8">
    <location>
        <begin position="27"/>
        <end position="45"/>
    </location>
</feature>
<evidence type="ECO:0000256" key="8">
    <source>
        <dbReference type="SAM" id="Phobius"/>
    </source>
</evidence>
<evidence type="ECO:0000259" key="9">
    <source>
        <dbReference type="PROSITE" id="PS50263"/>
    </source>
</evidence>
<reference evidence="10" key="1">
    <citation type="submission" date="2020-05" db="EMBL/GenBank/DDBJ databases">
        <authorList>
            <person name="Chiriac C."/>
            <person name="Salcher M."/>
            <person name="Ghai R."/>
            <person name="Kavagutti S V."/>
        </authorList>
    </citation>
    <scope>NUCLEOTIDE SEQUENCE</scope>
</reference>
<dbReference type="AlphaFoldDB" id="A0A6J6IRK8"/>